<dbReference type="GO" id="GO:0008757">
    <property type="term" value="F:S-adenosylmethionine-dependent methyltransferase activity"/>
    <property type="evidence" value="ECO:0007669"/>
    <property type="project" value="InterPro"/>
</dbReference>
<organism evidence="2">
    <name type="scientific">freshwater metagenome</name>
    <dbReference type="NCBI Taxonomy" id="449393"/>
    <lineage>
        <taxon>unclassified sequences</taxon>
        <taxon>metagenomes</taxon>
        <taxon>ecological metagenomes</taxon>
    </lineage>
</organism>
<proteinExistence type="predicted"/>
<dbReference type="InterPro" id="IPR013216">
    <property type="entry name" value="Methyltransf_11"/>
</dbReference>
<evidence type="ECO:0000313" key="2">
    <source>
        <dbReference type="EMBL" id="CAB4820550.1"/>
    </source>
</evidence>
<dbReference type="SUPFAM" id="SSF53335">
    <property type="entry name" value="S-adenosyl-L-methionine-dependent methyltransferases"/>
    <property type="match status" value="1"/>
</dbReference>
<dbReference type="Pfam" id="PF08241">
    <property type="entry name" value="Methyltransf_11"/>
    <property type="match status" value="1"/>
</dbReference>
<dbReference type="Gene3D" id="3.40.50.150">
    <property type="entry name" value="Vaccinia Virus protein VP39"/>
    <property type="match status" value="1"/>
</dbReference>
<protein>
    <submittedName>
        <fullName evidence="2">Unannotated protein</fullName>
    </submittedName>
</protein>
<name>A0A6J6ZFM1_9ZZZZ</name>
<dbReference type="EMBL" id="CAFABK010000003">
    <property type="protein sequence ID" value="CAB4820550.1"/>
    <property type="molecule type" value="Genomic_DNA"/>
</dbReference>
<dbReference type="AlphaFoldDB" id="A0A6J6ZFM1"/>
<dbReference type="CDD" id="cd02440">
    <property type="entry name" value="AdoMet_MTases"/>
    <property type="match status" value="1"/>
</dbReference>
<gene>
    <name evidence="2" type="ORF">UFOPK3204_00129</name>
</gene>
<evidence type="ECO:0000259" key="1">
    <source>
        <dbReference type="Pfam" id="PF08241"/>
    </source>
</evidence>
<sequence length="223" mass="24914">MSRDYLDVEYSATARPMTDYPSLLAAHLASKWDIRSGQSLLDVASGRAEMSTGFTSLGLRVTALDASPEAEHFAIQGGADFISGVIRPNEPMPVADASFDVVFCKSFVEHLREPINFAEDCYRVLKPGGKVIFLTPDWESNHRIFFDDVTHVTPFSTVTMQQLLVLSGFENVISYRFRQLPVTWRYPAMNAVCAAIAPLVPSRTTRKFLRWSRELMVCGVGIK</sequence>
<dbReference type="InterPro" id="IPR050508">
    <property type="entry name" value="Methyltransf_Superfamily"/>
</dbReference>
<accession>A0A6J6ZFM1</accession>
<dbReference type="InterPro" id="IPR029063">
    <property type="entry name" value="SAM-dependent_MTases_sf"/>
</dbReference>
<dbReference type="PANTHER" id="PTHR42912:SF93">
    <property type="entry name" value="N6-ADENOSINE-METHYLTRANSFERASE TMT1A"/>
    <property type="match status" value="1"/>
</dbReference>
<feature type="domain" description="Methyltransferase type 11" evidence="1">
    <location>
        <begin position="41"/>
        <end position="133"/>
    </location>
</feature>
<dbReference type="PANTHER" id="PTHR42912">
    <property type="entry name" value="METHYLTRANSFERASE"/>
    <property type="match status" value="1"/>
</dbReference>
<reference evidence="2" key="1">
    <citation type="submission" date="2020-05" db="EMBL/GenBank/DDBJ databases">
        <authorList>
            <person name="Chiriac C."/>
            <person name="Salcher M."/>
            <person name="Ghai R."/>
            <person name="Kavagutti S V."/>
        </authorList>
    </citation>
    <scope>NUCLEOTIDE SEQUENCE</scope>
</reference>